<protein>
    <recommendedName>
        <fullName evidence="7">RND efflux pump membrane fusion protein barrel-sandwich domain-containing protein</fullName>
    </recommendedName>
</protein>
<dbReference type="EMBL" id="AHTH01000049">
    <property type="protein sequence ID" value="EHR39676.1"/>
    <property type="molecule type" value="Genomic_DNA"/>
</dbReference>
<dbReference type="GO" id="GO:0030288">
    <property type="term" value="C:outer membrane-bounded periplasmic space"/>
    <property type="evidence" value="ECO:0007669"/>
    <property type="project" value="TreeGrafter"/>
</dbReference>
<dbReference type="GO" id="GO:0060003">
    <property type="term" value="P:copper ion export"/>
    <property type="evidence" value="ECO:0007669"/>
    <property type="project" value="TreeGrafter"/>
</dbReference>
<name>H3ZI34_9ALTE</name>
<dbReference type="Proteomes" id="UP000012046">
    <property type="component" value="Unassembled WGS sequence"/>
</dbReference>
<feature type="region of interest" description="Disordered" evidence="3">
    <location>
        <begin position="24"/>
        <end position="51"/>
    </location>
</feature>
<reference evidence="5 6" key="1">
    <citation type="journal article" date="2012" name="J. Bacteriol.">
        <title>Genome Sequence of Extracellular-Protease-Producing Alishewanella jeotgali Isolated from Traditional Korean Fermented Seafood.</title>
        <authorList>
            <person name="Jung J."/>
            <person name="Chun J."/>
            <person name="Park W."/>
        </authorList>
    </citation>
    <scope>NUCLEOTIDE SEQUENCE [LARGE SCALE GENOMIC DNA]</scope>
    <source>
        <strain evidence="5 6">KCTC 22429</strain>
    </source>
</reference>
<feature type="signal peptide" evidence="4">
    <location>
        <begin position="1"/>
        <end position="24"/>
    </location>
</feature>
<dbReference type="Gene3D" id="2.40.420.20">
    <property type="match status" value="1"/>
</dbReference>
<dbReference type="Gene3D" id="1.10.287.470">
    <property type="entry name" value="Helix hairpin bin"/>
    <property type="match status" value="1"/>
</dbReference>
<dbReference type="PATRIC" id="fig|1129374.4.peg.3013"/>
<dbReference type="STRING" id="1129374.AJE_15224"/>
<dbReference type="PANTHER" id="PTHR30097">
    <property type="entry name" value="CATION EFFLUX SYSTEM PROTEIN CUSB"/>
    <property type="match status" value="1"/>
</dbReference>
<dbReference type="GO" id="GO:0015679">
    <property type="term" value="P:plasma membrane copper ion transport"/>
    <property type="evidence" value="ECO:0007669"/>
    <property type="project" value="TreeGrafter"/>
</dbReference>
<keyword evidence="2" id="KW-0175">Coiled coil</keyword>
<evidence type="ECO:0000313" key="6">
    <source>
        <dbReference type="Proteomes" id="UP000012046"/>
    </source>
</evidence>
<dbReference type="Gene3D" id="2.40.30.170">
    <property type="match status" value="1"/>
</dbReference>
<dbReference type="SUPFAM" id="SSF111369">
    <property type="entry name" value="HlyD-like secretion proteins"/>
    <property type="match status" value="1"/>
</dbReference>
<gene>
    <name evidence="5" type="ORF">AJE_15224</name>
</gene>
<comment type="caution">
    <text evidence="5">The sequence shown here is derived from an EMBL/GenBank/DDBJ whole genome shotgun (WGS) entry which is preliminary data.</text>
</comment>
<dbReference type="Gene3D" id="2.40.50.100">
    <property type="match status" value="1"/>
</dbReference>
<feature type="chain" id="PRO_5003591865" description="RND efflux pump membrane fusion protein barrel-sandwich domain-containing protein" evidence="4">
    <location>
        <begin position="25"/>
        <end position="370"/>
    </location>
</feature>
<organism evidence="5 6">
    <name type="scientific">Alishewanella jeotgali KCTC 22429</name>
    <dbReference type="NCBI Taxonomy" id="1129374"/>
    <lineage>
        <taxon>Bacteria</taxon>
        <taxon>Pseudomonadati</taxon>
        <taxon>Pseudomonadota</taxon>
        <taxon>Gammaproteobacteria</taxon>
        <taxon>Alteromonadales</taxon>
        <taxon>Alteromonadaceae</taxon>
        <taxon>Alishewanella</taxon>
    </lineage>
</organism>
<dbReference type="InterPro" id="IPR051909">
    <property type="entry name" value="MFP_Cation_Efflux"/>
</dbReference>
<proteinExistence type="predicted"/>
<accession>H3ZI34</accession>
<dbReference type="PANTHER" id="PTHR30097:SF4">
    <property type="entry name" value="SLR6042 PROTEIN"/>
    <property type="match status" value="1"/>
</dbReference>
<dbReference type="GO" id="GO:0046914">
    <property type="term" value="F:transition metal ion binding"/>
    <property type="evidence" value="ECO:0007669"/>
    <property type="project" value="TreeGrafter"/>
</dbReference>
<evidence type="ECO:0000256" key="1">
    <source>
        <dbReference type="ARBA" id="ARBA00022448"/>
    </source>
</evidence>
<keyword evidence="6" id="KW-1185">Reference proteome</keyword>
<sequence>MQRLNRFYLSMLFAAGLQAAAASAAPGAHGPDGEHLTTSPETHSPLGRQADGSVVLTMAQQRLFEIRTQLGVSSTAAPTRQLHAVVQSHPAGRGLVQANSAGRLAPPANGLPVAGQRVQAGQILGYLYYQDTAYEQASQLAELTALRLSASQTERDVKRLQQLSDLVAQQQLEQLQLQLNSLRQQIRQLEGGLEQPEVLSAPLSGIIQPHQLSSGQWLAAGQPLFEILDPALLLLDARTTEPALLNQIGHAYLQGWPQATLEYIGSTGQYQQGSLSLQFKLTQAPLAVGQPVTLVVEQAGQLSGIRLPASAVVSSSQNLPQVWIKLSAERFLPQIVRYMPLNDTEVLITAGLGADNRVVVQGANLLNQIR</sequence>
<evidence type="ECO:0008006" key="7">
    <source>
        <dbReference type="Google" id="ProtNLM"/>
    </source>
</evidence>
<evidence type="ECO:0000313" key="5">
    <source>
        <dbReference type="EMBL" id="EHR39676.1"/>
    </source>
</evidence>
<feature type="coiled-coil region" evidence="2">
    <location>
        <begin position="143"/>
        <end position="192"/>
    </location>
</feature>
<keyword evidence="4" id="KW-0732">Signal</keyword>
<evidence type="ECO:0000256" key="2">
    <source>
        <dbReference type="SAM" id="Coils"/>
    </source>
</evidence>
<evidence type="ECO:0000256" key="3">
    <source>
        <dbReference type="SAM" id="MobiDB-lite"/>
    </source>
</evidence>
<dbReference type="eggNOG" id="COG0845">
    <property type="taxonomic scope" value="Bacteria"/>
</dbReference>
<dbReference type="RefSeq" id="WP_008951591.1">
    <property type="nucleotide sequence ID" value="NZ_AHTH01000049.1"/>
</dbReference>
<evidence type="ECO:0000256" key="4">
    <source>
        <dbReference type="SAM" id="SignalP"/>
    </source>
</evidence>
<keyword evidence="1" id="KW-0813">Transport</keyword>
<dbReference type="AlphaFoldDB" id="H3ZI34"/>